<dbReference type="EMBL" id="UZAG01021063">
    <property type="protein sequence ID" value="VDO48960.1"/>
    <property type="molecule type" value="Genomic_DNA"/>
</dbReference>
<protein>
    <submittedName>
        <fullName evidence="4">Ovule protein</fullName>
    </submittedName>
</protein>
<feature type="compositionally biased region" description="Basic and acidic residues" evidence="1">
    <location>
        <begin position="48"/>
        <end position="83"/>
    </location>
</feature>
<gene>
    <name evidence="2" type="ORF">BTMF_LOCUS14323</name>
</gene>
<reference evidence="4" key="1">
    <citation type="submission" date="2017-02" db="UniProtKB">
        <authorList>
            <consortium name="WormBaseParasite"/>
        </authorList>
    </citation>
    <scope>IDENTIFICATION</scope>
</reference>
<evidence type="ECO:0000313" key="3">
    <source>
        <dbReference type="Proteomes" id="UP000280834"/>
    </source>
</evidence>
<organism evidence="4">
    <name type="scientific">Brugia timori</name>
    <dbReference type="NCBI Taxonomy" id="42155"/>
    <lineage>
        <taxon>Eukaryota</taxon>
        <taxon>Metazoa</taxon>
        <taxon>Ecdysozoa</taxon>
        <taxon>Nematoda</taxon>
        <taxon>Chromadorea</taxon>
        <taxon>Rhabditida</taxon>
        <taxon>Spirurina</taxon>
        <taxon>Spiruromorpha</taxon>
        <taxon>Filarioidea</taxon>
        <taxon>Onchocercidae</taxon>
        <taxon>Brugia</taxon>
    </lineage>
</organism>
<keyword evidence="3" id="KW-1185">Reference proteome</keyword>
<feature type="region of interest" description="Disordered" evidence="1">
    <location>
        <begin position="1"/>
        <end position="93"/>
    </location>
</feature>
<proteinExistence type="predicted"/>
<feature type="compositionally biased region" description="Basic and acidic residues" evidence="1">
    <location>
        <begin position="141"/>
        <end position="178"/>
    </location>
</feature>
<dbReference type="AlphaFoldDB" id="A0A0R3R8I6"/>
<name>A0A0R3R8I6_9BILA</name>
<dbReference type="STRING" id="42155.A0A0R3R8I6"/>
<evidence type="ECO:0000256" key="1">
    <source>
        <dbReference type="SAM" id="MobiDB-lite"/>
    </source>
</evidence>
<dbReference type="WBParaSite" id="BTMF_0001634201-mRNA-1">
    <property type="protein sequence ID" value="BTMF_0001634201-mRNA-1"/>
    <property type="gene ID" value="BTMF_0001634201"/>
</dbReference>
<sequence length="178" mass="20096">MTTLPQKEKKSRQKSPRPKSKSPKPETFQVDNENTNKDRMMSCTSSNKADHTSAAKASEVRKIPKDSSIKVDEIGAQECRNETPKSTTITKTEETKINQITKHSLGAKEKNLELESNLISESELEKSTASIARNEKKHPTKSREAIKKKKKEEQKSKSSKLRDLKSELEGKEVKFSIP</sequence>
<dbReference type="Proteomes" id="UP000280834">
    <property type="component" value="Unassembled WGS sequence"/>
</dbReference>
<feature type="compositionally biased region" description="Basic residues" evidence="1">
    <location>
        <begin position="9"/>
        <end position="22"/>
    </location>
</feature>
<evidence type="ECO:0000313" key="2">
    <source>
        <dbReference type="EMBL" id="VDO48960.1"/>
    </source>
</evidence>
<evidence type="ECO:0000313" key="4">
    <source>
        <dbReference type="WBParaSite" id="BTMF_0001634201-mRNA-1"/>
    </source>
</evidence>
<accession>A0A0R3R8I6</accession>
<reference evidence="2 3" key="2">
    <citation type="submission" date="2018-11" db="EMBL/GenBank/DDBJ databases">
        <authorList>
            <consortium name="Pathogen Informatics"/>
        </authorList>
    </citation>
    <scope>NUCLEOTIDE SEQUENCE [LARGE SCALE GENOMIC DNA]</scope>
</reference>
<feature type="region of interest" description="Disordered" evidence="1">
    <location>
        <begin position="120"/>
        <end position="178"/>
    </location>
</feature>